<evidence type="ECO:0000313" key="3">
    <source>
        <dbReference type="EMBL" id="KIM66943.1"/>
    </source>
</evidence>
<feature type="domain" description="CRAL-TRIO" evidence="2">
    <location>
        <begin position="105"/>
        <end position="283"/>
    </location>
</feature>
<name>A0A0C2ZZV4_9AGAM</name>
<dbReference type="InterPro" id="IPR051026">
    <property type="entry name" value="PI/PC_transfer"/>
</dbReference>
<dbReference type="Gene3D" id="1.10.8.20">
    <property type="entry name" value="N-terminal domain of phosphatidylinositol transfer protein sec14p"/>
    <property type="match status" value="1"/>
</dbReference>
<dbReference type="PROSITE" id="PS50191">
    <property type="entry name" value="CRAL_TRIO"/>
    <property type="match status" value="1"/>
</dbReference>
<dbReference type="PANTHER" id="PTHR45657">
    <property type="entry name" value="CRAL-TRIO DOMAIN-CONTAINING PROTEIN YKL091C-RELATED"/>
    <property type="match status" value="1"/>
</dbReference>
<dbReference type="InterPro" id="IPR036865">
    <property type="entry name" value="CRAL-TRIO_dom_sf"/>
</dbReference>
<evidence type="ECO:0000256" key="1">
    <source>
        <dbReference type="SAM" id="MobiDB-lite"/>
    </source>
</evidence>
<dbReference type="SUPFAM" id="SSF52087">
    <property type="entry name" value="CRAL/TRIO domain"/>
    <property type="match status" value="1"/>
</dbReference>
<feature type="region of interest" description="Disordered" evidence="1">
    <location>
        <begin position="1"/>
        <end position="26"/>
    </location>
</feature>
<dbReference type="OrthoDB" id="30289at2759"/>
<accession>A0A0C2ZZV4</accession>
<dbReference type="EMBL" id="KN822015">
    <property type="protein sequence ID" value="KIM66943.1"/>
    <property type="molecule type" value="Genomic_DNA"/>
</dbReference>
<dbReference type="STRING" id="1036808.A0A0C2ZZV4"/>
<evidence type="ECO:0000259" key="2">
    <source>
        <dbReference type="PROSITE" id="PS50191"/>
    </source>
</evidence>
<gene>
    <name evidence="3" type="ORF">SCLCIDRAFT_1211027</name>
</gene>
<dbReference type="AlphaFoldDB" id="A0A0C2ZZV4"/>
<dbReference type="InParanoid" id="A0A0C2ZZV4"/>
<dbReference type="CDD" id="cd00170">
    <property type="entry name" value="SEC14"/>
    <property type="match status" value="1"/>
</dbReference>
<evidence type="ECO:0000313" key="4">
    <source>
        <dbReference type="Proteomes" id="UP000053989"/>
    </source>
</evidence>
<sequence length="319" mass="35812">MSEQVGCLSPQAIPPDSNQALVSQADGSGSDSLSLATFKSHLGADGLYRPAIDDARASHDDTTLMRFLRARRYDYKKAQQQFAATEAWRKEHGIDNLFKNFDADEMHSARRFYPRWTGRRDKCGLPLYVYRLASLHSSLRKELDALSAEQRYKRIIVLHEAMTRFVLPLCDSLPHKPSSPVSSVTTIIDLADVSLSTMWSLRSHLQQASTMATAHYPETLNAIAIINSPSFFPTIWNWIKGWFDEGTRRKIHVLGRDPGKALHQLIDPHNLPAVYGGELEWVFEDEPSLDSDIVAVIGQMPKGPTIFTEGQAETPVTSY</sequence>
<protein>
    <recommendedName>
        <fullName evidence="2">CRAL-TRIO domain-containing protein</fullName>
    </recommendedName>
</protein>
<dbReference type="InterPro" id="IPR036273">
    <property type="entry name" value="CRAL/TRIO_N_dom_sf"/>
</dbReference>
<dbReference type="Gene3D" id="3.40.525.10">
    <property type="entry name" value="CRAL-TRIO lipid binding domain"/>
    <property type="match status" value="1"/>
</dbReference>
<organism evidence="3 4">
    <name type="scientific">Scleroderma citrinum Foug A</name>
    <dbReference type="NCBI Taxonomy" id="1036808"/>
    <lineage>
        <taxon>Eukaryota</taxon>
        <taxon>Fungi</taxon>
        <taxon>Dikarya</taxon>
        <taxon>Basidiomycota</taxon>
        <taxon>Agaricomycotina</taxon>
        <taxon>Agaricomycetes</taxon>
        <taxon>Agaricomycetidae</taxon>
        <taxon>Boletales</taxon>
        <taxon>Sclerodermatineae</taxon>
        <taxon>Sclerodermataceae</taxon>
        <taxon>Scleroderma</taxon>
    </lineage>
</organism>
<dbReference type="InterPro" id="IPR001251">
    <property type="entry name" value="CRAL-TRIO_dom"/>
</dbReference>
<dbReference type="InterPro" id="IPR011074">
    <property type="entry name" value="CRAL/TRIO_N_dom"/>
</dbReference>
<dbReference type="SMART" id="SM01100">
    <property type="entry name" value="CRAL_TRIO_N"/>
    <property type="match status" value="1"/>
</dbReference>
<dbReference type="Pfam" id="PF03765">
    <property type="entry name" value="CRAL_TRIO_N"/>
    <property type="match status" value="1"/>
</dbReference>
<dbReference type="PANTHER" id="PTHR45657:SF3">
    <property type="entry name" value="TRANSPORTER, PUTATIVE (AFU_ORTHOLOGUE AFUA_5G09260)-RELATED"/>
    <property type="match status" value="1"/>
</dbReference>
<reference evidence="4" key="2">
    <citation type="submission" date="2015-01" db="EMBL/GenBank/DDBJ databases">
        <title>Evolutionary Origins and Diversification of the Mycorrhizal Mutualists.</title>
        <authorList>
            <consortium name="DOE Joint Genome Institute"/>
            <consortium name="Mycorrhizal Genomics Consortium"/>
            <person name="Kohler A."/>
            <person name="Kuo A."/>
            <person name="Nagy L.G."/>
            <person name="Floudas D."/>
            <person name="Copeland A."/>
            <person name="Barry K.W."/>
            <person name="Cichocki N."/>
            <person name="Veneault-Fourrey C."/>
            <person name="LaButti K."/>
            <person name="Lindquist E.A."/>
            <person name="Lipzen A."/>
            <person name="Lundell T."/>
            <person name="Morin E."/>
            <person name="Murat C."/>
            <person name="Riley R."/>
            <person name="Ohm R."/>
            <person name="Sun H."/>
            <person name="Tunlid A."/>
            <person name="Henrissat B."/>
            <person name="Grigoriev I.V."/>
            <person name="Hibbett D.S."/>
            <person name="Martin F."/>
        </authorList>
    </citation>
    <scope>NUCLEOTIDE SEQUENCE [LARGE SCALE GENOMIC DNA]</scope>
    <source>
        <strain evidence="4">Foug A</strain>
    </source>
</reference>
<dbReference type="Pfam" id="PF00650">
    <property type="entry name" value="CRAL_TRIO"/>
    <property type="match status" value="1"/>
</dbReference>
<feature type="compositionally biased region" description="Polar residues" evidence="1">
    <location>
        <begin position="16"/>
        <end position="26"/>
    </location>
</feature>
<dbReference type="HOGENOM" id="CLU_014001_4_0_1"/>
<dbReference type="Proteomes" id="UP000053989">
    <property type="component" value="Unassembled WGS sequence"/>
</dbReference>
<proteinExistence type="predicted"/>
<keyword evidence="4" id="KW-1185">Reference proteome</keyword>
<dbReference type="SUPFAM" id="SSF46938">
    <property type="entry name" value="CRAL/TRIO N-terminal domain"/>
    <property type="match status" value="1"/>
</dbReference>
<reference evidence="3 4" key="1">
    <citation type="submission" date="2014-04" db="EMBL/GenBank/DDBJ databases">
        <authorList>
            <consortium name="DOE Joint Genome Institute"/>
            <person name="Kuo A."/>
            <person name="Kohler A."/>
            <person name="Nagy L.G."/>
            <person name="Floudas D."/>
            <person name="Copeland A."/>
            <person name="Barry K.W."/>
            <person name="Cichocki N."/>
            <person name="Veneault-Fourrey C."/>
            <person name="LaButti K."/>
            <person name="Lindquist E.A."/>
            <person name="Lipzen A."/>
            <person name="Lundell T."/>
            <person name="Morin E."/>
            <person name="Murat C."/>
            <person name="Sun H."/>
            <person name="Tunlid A."/>
            <person name="Henrissat B."/>
            <person name="Grigoriev I.V."/>
            <person name="Hibbett D.S."/>
            <person name="Martin F."/>
            <person name="Nordberg H.P."/>
            <person name="Cantor M.N."/>
            <person name="Hua S.X."/>
        </authorList>
    </citation>
    <scope>NUCLEOTIDE SEQUENCE [LARGE SCALE GENOMIC DNA]</scope>
    <source>
        <strain evidence="3 4">Foug A</strain>
    </source>
</reference>
<dbReference type="SMART" id="SM00516">
    <property type="entry name" value="SEC14"/>
    <property type="match status" value="1"/>
</dbReference>